<proteinExistence type="predicted"/>
<evidence type="ECO:0000313" key="1">
    <source>
        <dbReference type="EMBL" id="MTI26985.1"/>
    </source>
</evidence>
<protein>
    <recommendedName>
        <fullName evidence="3">DUF4198 domain-containing protein</fullName>
    </recommendedName>
</protein>
<evidence type="ECO:0008006" key="3">
    <source>
        <dbReference type="Google" id="ProtNLM"/>
    </source>
</evidence>
<dbReference type="EMBL" id="SMLW01000606">
    <property type="protein sequence ID" value="MTI26985.1"/>
    <property type="molecule type" value="Genomic_DNA"/>
</dbReference>
<comment type="caution">
    <text evidence="1">The sequence shown here is derived from an EMBL/GenBank/DDBJ whole genome shotgun (WGS) entry which is preliminary data.</text>
</comment>
<keyword evidence="2" id="KW-1185">Reference proteome</keyword>
<name>A0ABW9RVG8_9BACT</name>
<evidence type="ECO:0000313" key="2">
    <source>
        <dbReference type="Proteomes" id="UP000798808"/>
    </source>
</evidence>
<dbReference type="RefSeq" id="WP_155173993.1">
    <property type="nucleotide sequence ID" value="NZ_BAAAFL010000068.1"/>
</dbReference>
<gene>
    <name evidence="1" type="ORF">E1163_18655</name>
</gene>
<organism evidence="1 2">
    <name type="scientific">Fulvivirga kasyanovii</name>
    <dbReference type="NCBI Taxonomy" id="396812"/>
    <lineage>
        <taxon>Bacteria</taxon>
        <taxon>Pseudomonadati</taxon>
        <taxon>Bacteroidota</taxon>
        <taxon>Cytophagia</taxon>
        <taxon>Cytophagales</taxon>
        <taxon>Fulvivirgaceae</taxon>
        <taxon>Fulvivirga</taxon>
    </lineage>
</organism>
<dbReference type="Proteomes" id="UP000798808">
    <property type="component" value="Unassembled WGS sequence"/>
</dbReference>
<accession>A0ABW9RVG8</accession>
<sequence length="305" mass="34692">MSIFPKRSVPGSTVTIHWNFNTAHLKDVHVFPWVRIGVRDPKGKETILFEKHVLGLPDPVEPQNSDVKKLKYLNKNLPLMIVADYLSGQHKTEKLVEILQNIQSGRHYYFTYHVPEDAPAGKYTLISEVHSGGEVRHSKTAADDFFFIEKVTLERIMESTSEAIVFNHSEERTPVKVIGCHPLPEGKIHTDVEVFEIPPLQETSIKMSAPVNYLAYNEERQIIPLQYDSSGYLLRNQCVPQATKADGSVYLFKKEEEEAYALEAGHQLLWEKANGLINTTSLSDEEKLLLDEMMAEGLIREVSFD</sequence>
<reference evidence="1 2" key="1">
    <citation type="submission" date="2019-02" db="EMBL/GenBank/DDBJ databases">
        <authorList>
            <person name="Goldberg S.R."/>
            <person name="Haltli B.A."/>
            <person name="Correa H."/>
            <person name="Russell K.G."/>
        </authorList>
    </citation>
    <scope>NUCLEOTIDE SEQUENCE [LARGE SCALE GENOMIC DNA]</scope>
    <source>
        <strain evidence="1 2">JCM 16186</strain>
    </source>
</reference>